<gene>
    <name evidence="2" type="ordered locus">sce7506</name>
</gene>
<keyword evidence="3" id="KW-1185">Reference proteome</keyword>
<dbReference type="OrthoDB" id="5507830at2"/>
<evidence type="ECO:0000313" key="3">
    <source>
        <dbReference type="Proteomes" id="UP000002139"/>
    </source>
</evidence>
<dbReference type="AlphaFoldDB" id="A9F451"/>
<feature type="region of interest" description="Disordered" evidence="1">
    <location>
        <begin position="201"/>
        <end position="220"/>
    </location>
</feature>
<accession>A9F451</accession>
<feature type="compositionally biased region" description="Basic and acidic residues" evidence="1">
    <location>
        <begin position="154"/>
        <end position="164"/>
    </location>
</feature>
<dbReference type="Proteomes" id="UP000002139">
    <property type="component" value="Chromosome"/>
</dbReference>
<dbReference type="KEGG" id="scl:sce7506"/>
<reference evidence="2 3" key="1">
    <citation type="journal article" date="2007" name="Nat. Biotechnol.">
        <title>Complete genome sequence of the myxobacterium Sorangium cellulosum.</title>
        <authorList>
            <person name="Schneiker S."/>
            <person name="Perlova O."/>
            <person name="Kaiser O."/>
            <person name="Gerth K."/>
            <person name="Alici A."/>
            <person name="Altmeyer M.O."/>
            <person name="Bartels D."/>
            <person name="Bekel T."/>
            <person name="Beyer S."/>
            <person name="Bode E."/>
            <person name="Bode H.B."/>
            <person name="Bolten C.J."/>
            <person name="Choudhuri J.V."/>
            <person name="Doss S."/>
            <person name="Elnakady Y.A."/>
            <person name="Frank B."/>
            <person name="Gaigalat L."/>
            <person name="Goesmann A."/>
            <person name="Groeger C."/>
            <person name="Gross F."/>
            <person name="Jelsbak L."/>
            <person name="Jelsbak L."/>
            <person name="Kalinowski J."/>
            <person name="Kegler C."/>
            <person name="Knauber T."/>
            <person name="Konietzny S."/>
            <person name="Kopp M."/>
            <person name="Krause L."/>
            <person name="Krug D."/>
            <person name="Linke B."/>
            <person name="Mahmud T."/>
            <person name="Martinez-Arias R."/>
            <person name="McHardy A.C."/>
            <person name="Merai M."/>
            <person name="Meyer F."/>
            <person name="Mormann S."/>
            <person name="Munoz-Dorado J."/>
            <person name="Perez J."/>
            <person name="Pradella S."/>
            <person name="Rachid S."/>
            <person name="Raddatz G."/>
            <person name="Rosenau F."/>
            <person name="Rueckert C."/>
            <person name="Sasse F."/>
            <person name="Scharfe M."/>
            <person name="Schuster S.C."/>
            <person name="Suen G."/>
            <person name="Treuner-Lange A."/>
            <person name="Velicer G.J."/>
            <person name="Vorholter F.-J."/>
            <person name="Weissman K.J."/>
            <person name="Welch R.D."/>
            <person name="Wenzel S.C."/>
            <person name="Whitworth D.E."/>
            <person name="Wilhelm S."/>
            <person name="Wittmann C."/>
            <person name="Bloecker H."/>
            <person name="Puehler A."/>
            <person name="Mueller R."/>
        </authorList>
    </citation>
    <scope>NUCLEOTIDE SEQUENCE [LARGE SCALE GENOMIC DNA]</scope>
    <source>
        <strain evidence="3">So ce56</strain>
    </source>
</reference>
<protein>
    <submittedName>
        <fullName evidence="2">Uncharacterized protein</fullName>
    </submittedName>
</protein>
<evidence type="ECO:0000313" key="2">
    <source>
        <dbReference type="EMBL" id="CAN97675.1"/>
    </source>
</evidence>
<dbReference type="eggNOG" id="COG0699">
    <property type="taxonomic scope" value="Bacteria"/>
</dbReference>
<feature type="region of interest" description="Disordered" evidence="1">
    <location>
        <begin position="154"/>
        <end position="187"/>
    </location>
</feature>
<dbReference type="EMBL" id="AM746676">
    <property type="protein sequence ID" value="CAN97675.1"/>
    <property type="molecule type" value="Genomic_DNA"/>
</dbReference>
<dbReference type="RefSeq" id="WP_012240114.1">
    <property type="nucleotide sequence ID" value="NC_010162.1"/>
</dbReference>
<dbReference type="SUPFAM" id="SSF52540">
    <property type="entry name" value="P-loop containing nucleoside triphosphate hydrolases"/>
    <property type="match status" value="1"/>
</dbReference>
<proteinExistence type="predicted"/>
<name>A9F451_SORC5</name>
<organism evidence="2 3">
    <name type="scientific">Sorangium cellulosum (strain So ce56)</name>
    <name type="common">Polyangium cellulosum (strain So ce56)</name>
    <dbReference type="NCBI Taxonomy" id="448385"/>
    <lineage>
        <taxon>Bacteria</taxon>
        <taxon>Pseudomonadati</taxon>
        <taxon>Myxococcota</taxon>
        <taxon>Polyangia</taxon>
        <taxon>Polyangiales</taxon>
        <taxon>Polyangiaceae</taxon>
        <taxon>Sorangium</taxon>
    </lineage>
</organism>
<dbReference type="Gene3D" id="3.40.50.300">
    <property type="entry name" value="P-loop containing nucleotide triphosphate hydrolases"/>
    <property type="match status" value="1"/>
</dbReference>
<sequence>MQFLLPSVAPPVVLRRIMSTAKKLAAKLREFRTEQGAEHFSELAQRAQQLETALLSRQEILDNPEPRIAFVAHKGVGKSTLINALAGLWLDEAPPPADATSRQLNQRAILPLGNGGTTPCEIRVEAGHWEVRVEREEVDQSRARLRQFAEWAWHKANDPKRQPVEPHPPSDQGNEEPPAGGRPPRLQPDIERVVRGIAGLPEHSVSSPTTGASGKKAVPPKHDRAEELAKGFPEKSAFVAEIEKLARLPERQRLQWLPTGDVRRWLRETLLNLIEGKFEDQPFPASITIRVPSTGVRWNDRDVPLIDTLGLPAVGSGDSGSRPLHPLAEREDLRLLLKSPWTVIVVGAQFNEPPAPSVELLQQMMDEAIFFGETLEDRTVLAIVDPGKAGAGNFADAETERNQKEDRCAENLASLGCPRGLGHVNRWSVDDARSRVRCVNILEGGCEPLQELLQKAVERMTSAHEARLSLAVKDAEDFFRSLGDAKRQAKRRAVVSAFKQHLSPVVQKQLGKARVFRSNLLKPFADECRALHPSTLRSVIVNRGQGRSQNAWAMLESATTRELNRILAPFTDQVDNTSKALLSDPWYQDDDGRSVIAEEADRRQRTVEAFLRIHVAAIVESARDHLLKDGNIWSACDNEWGRGIKDPGYKERVAKHFEQWAVDWSPALLPELNAAEDEAKADDSGMLRSLIEG</sequence>
<evidence type="ECO:0000256" key="1">
    <source>
        <dbReference type="SAM" id="MobiDB-lite"/>
    </source>
</evidence>
<dbReference type="HOGENOM" id="CLU_397336_0_0_7"/>
<dbReference type="InterPro" id="IPR027417">
    <property type="entry name" value="P-loop_NTPase"/>
</dbReference>